<evidence type="ECO:0000256" key="1">
    <source>
        <dbReference type="SAM" id="MobiDB-lite"/>
    </source>
</evidence>
<comment type="caution">
    <text evidence="2">The sequence shown here is derived from an EMBL/GenBank/DDBJ whole genome shotgun (WGS) entry which is preliminary data.</text>
</comment>
<gene>
    <name evidence="2" type="ORF">F0Q45_25270</name>
</gene>
<name>A0A5B1B7K5_MYCSI</name>
<keyword evidence="3" id="KW-1185">Reference proteome</keyword>
<organism evidence="2 3">
    <name type="scientific">Mycobacterium simiae</name>
    <name type="common">Mycobacterium habana</name>
    <dbReference type="NCBI Taxonomy" id="1784"/>
    <lineage>
        <taxon>Bacteria</taxon>
        <taxon>Bacillati</taxon>
        <taxon>Actinomycetota</taxon>
        <taxon>Actinomycetes</taxon>
        <taxon>Mycobacteriales</taxon>
        <taxon>Mycobacteriaceae</taxon>
        <taxon>Mycobacterium</taxon>
        <taxon>Mycobacterium simiae complex</taxon>
    </lineage>
</organism>
<feature type="compositionally biased region" description="Basic residues" evidence="1">
    <location>
        <begin position="19"/>
        <end position="70"/>
    </location>
</feature>
<accession>A0A5B1B7K5</accession>
<reference evidence="2 3" key="1">
    <citation type="submission" date="2019-09" db="EMBL/GenBank/DDBJ databases">
        <title>Report of infection by Mycobacterium simiae a patient suffering from pulmonary tuberculosis.</title>
        <authorList>
            <person name="Mohanty P.S."/>
            <person name="Bansal A.K."/>
            <person name="Singh H."/>
            <person name="Sharma S."/>
            <person name="Patil S.A."/>
            <person name="Upadhaya P."/>
            <person name="Singh P.K."/>
            <person name="Kumar D."/>
            <person name="Kumar S."/>
            <person name="Singh R.K."/>
            <person name="Chaudhary B."/>
        </authorList>
    </citation>
    <scope>NUCLEOTIDE SEQUENCE [LARGE SCALE GENOMIC DNA]</scope>
    <source>
        <strain evidence="2 3">JAL-560-SIM</strain>
    </source>
</reference>
<evidence type="ECO:0000313" key="2">
    <source>
        <dbReference type="EMBL" id="KAA1243951.1"/>
    </source>
</evidence>
<dbReference type="EMBL" id="VTZN01000317">
    <property type="protein sequence ID" value="KAA1243951.1"/>
    <property type="molecule type" value="Genomic_DNA"/>
</dbReference>
<protein>
    <submittedName>
        <fullName evidence="2">Uncharacterized protein</fullName>
    </submittedName>
</protein>
<sequence>MPVEPLGLLVTGGPARCPQRGRHHRSHRAHGRRARLRRRPRRGRRGRRSRGRRCRGGTGRRRQRAGRPRRFGVTGPSTTKLAGRRRVPARRRFGRGRGLLTAVGWAAATRGWTQFAHHRPRDLTEALHGPVAGAG</sequence>
<feature type="non-terminal residue" evidence="2">
    <location>
        <position position="135"/>
    </location>
</feature>
<feature type="region of interest" description="Disordered" evidence="1">
    <location>
        <begin position="1"/>
        <end position="85"/>
    </location>
</feature>
<proteinExistence type="predicted"/>
<dbReference type="Proteomes" id="UP000324701">
    <property type="component" value="Unassembled WGS sequence"/>
</dbReference>
<dbReference type="AlphaFoldDB" id="A0A5B1B7K5"/>
<evidence type="ECO:0000313" key="3">
    <source>
        <dbReference type="Proteomes" id="UP000324701"/>
    </source>
</evidence>